<dbReference type="CDD" id="cd00093">
    <property type="entry name" value="HTH_XRE"/>
    <property type="match status" value="1"/>
</dbReference>
<dbReference type="SUPFAM" id="SSF47413">
    <property type="entry name" value="lambda repressor-like DNA-binding domains"/>
    <property type="match status" value="1"/>
</dbReference>
<dbReference type="Gene3D" id="1.10.260.40">
    <property type="entry name" value="lambda repressor-like DNA-binding domains"/>
    <property type="match status" value="1"/>
</dbReference>
<evidence type="ECO:0000256" key="1">
    <source>
        <dbReference type="ARBA" id="ARBA00023125"/>
    </source>
</evidence>
<dbReference type="EMBL" id="AP027452">
    <property type="protein sequence ID" value="BDY32740.1"/>
    <property type="molecule type" value="Genomic_DNA"/>
</dbReference>
<dbReference type="Pfam" id="PF13560">
    <property type="entry name" value="HTH_31"/>
    <property type="match status" value="1"/>
</dbReference>
<accession>A0AAI8XS49</accession>
<proteinExistence type="predicted"/>
<dbReference type="Gene3D" id="2.60.120.10">
    <property type="entry name" value="Jelly Rolls"/>
    <property type="match status" value="1"/>
</dbReference>
<evidence type="ECO:0000259" key="2">
    <source>
        <dbReference type="PROSITE" id="PS50943"/>
    </source>
</evidence>
<dbReference type="AlphaFoldDB" id="A0AAI8XS49"/>
<dbReference type="InterPro" id="IPR013096">
    <property type="entry name" value="Cupin_2"/>
</dbReference>
<dbReference type="InterPro" id="IPR050807">
    <property type="entry name" value="TransReg_Diox_bact_type"/>
</dbReference>
<dbReference type="CDD" id="cd02209">
    <property type="entry name" value="cupin_XRE_C"/>
    <property type="match status" value="1"/>
</dbReference>
<evidence type="ECO:0000313" key="3">
    <source>
        <dbReference type="EMBL" id="BDY32740.1"/>
    </source>
</evidence>
<name>A0AAI8XS49_MYCME</name>
<dbReference type="PANTHER" id="PTHR46797">
    <property type="entry name" value="HTH-TYPE TRANSCRIPTIONAL REGULATOR"/>
    <property type="match status" value="1"/>
</dbReference>
<reference evidence="3" key="1">
    <citation type="submission" date="2023-03" db="EMBL/GenBank/DDBJ databases">
        <title>Draft genome sequence of a Mycolicibacterium mageritense strain H4_3_1 isolated from a hybrid biological-inorganic system reactor.</title>
        <authorList>
            <person name="Feng X."/>
            <person name="Kazama D."/>
            <person name="Sato K."/>
            <person name="Kobayashi H."/>
        </authorList>
    </citation>
    <scope>NUCLEOTIDE SEQUENCE</scope>
    <source>
        <strain evidence="3">H4_3_1</strain>
    </source>
</reference>
<gene>
    <name evidence="3" type="ORF">hbim_06710</name>
</gene>
<keyword evidence="1" id="KW-0238">DNA-binding</keyword>
<dbReference type="Proteomes" id="UP001241092">
    <property type="component" value="Chromosome"/>
</dbReference>
<dbReference type="PROSITE" id="PS50943">
    <property type="entry name" value="HTH_CROC1"/>
    <property type="match status" value="1"/>
</dbReference>
<dbReference type="GO" id="GO:0005829">
    <property type="term" value="C:cytosol"/>
    <property type="evidence" value="ECO:0007669"/>
    <property type="project" value="TreeGrafter"/>
</dbReference>
<dbReference type="InterPro" id="IPR011051">
    <property type="entry name" value="RmlC_Cupin_sf"/>
</dbReference>
<dbReference type="SUPFAM" id="SSF51182">
    <property type="entry name" value="RmlC-like cupins"/>
    <property type="match status" value="1"/>
</dbReference>
<dbReference type="InterPro" id="IPR010982">
    <property type="entry name" value="Lambda_DNA-bd_dom_sf"/>
</dbReference>
<dbReference type="InterPro" id="IPR001387">
    <property type="entry name" value="Cro/C1-type_HTH"/>
</dbReference>
<dbReference type="InterPro" id="IPR014710">
    <property type="entry name" value="RmlC-like_jellyroll"/>
</dbReference>
<dbReference type="GO" id="GO:0003700">
    <property type="term" value="F:DNA-binding transcription factor activity"/>
    <property type="evidence" value="ECO:0007669"/>
    <property type="project" value="TreeGrafter"/>
</dbReference>
<feature type="domain" description="HTH cro/C1-type" evidence="2">
    <location>
        <begin position="53"/>
        <end position="107"/>
    </location>
</feature>
<dbReference type="Pfam" id="PF07883">
    <property type="entry name" value="Cupin_2"/>
    <property type="match status" value="1"/>
</dbReference>
<organism evidence="3 4">
    <name type="scientific">Mycolicibacterium mageritense</name>
    <name type="common">Mycobacterium mageritense</name>
    <dbReference type="NCBI Taxonomy" id="53462"/>
    <lineage>
        <taxon>Bacteria</taxon>
        <taxon>Bacillati</taxon>
        <taxon>Actinomycetota</taxon>
        <taxon>Actinomycetes</taxon>
        <taxon>Mycobacteriales</taxon>
        <taxon>Mycobacteriaceae</taxon>
        <taxon>Mycolicibacterium</taxon>
    </lineage>
</organism>
<protein>
    <recommendedName>
        <fullName evidence="2">HTH cro/C1-type domain-containing protein</fullName>
    </recommendedName>
</protein>
<dbReference type="PANTHER" id="PTHR46797:SF1">
    <property type="entry name" value="METHYLPHOSPHONATE SYNTHASE"/>
    <property type="match status" value="1"/>
</dbReference>
<dbReference type="SMART" id="SM00530">
    <property type="entry name" value="HTH_XRE"/>
    <property type="match status" value="1"/>
</dbReference>
<sequence length="232" mass="25296">MFARIPRNGPPENYSGGVTDTPLLRNISGIATDRDSDESIEALELETAIARNVRLLRQQRGLTLGEMANAVGISKAMLSKIENVQTSCSLSTLALLAKGLDVPVSSLFRGADVERPAAFVKAGNGAHIVRDGTRDGHEYQLLGSLRGEHKRLECLHVTLTEKSRTYPLFQHPGTEFIYMLEGVIDYSHSHSVYRLHPGDSLQLDGEGAHGPVDLVQLPISFLSVIAFPDARL</sequence>
<evidence type="ECO:0000313" key="4">
    <source>
        <dbReference type="Proteomes" id="UP001241092"/>
    </source>
</evidence>
<dbReference type="GO" id="GO:0003677">
    <property type="term" value="F:DNA binding"/>
    <property type="evidence" value="ECO:0007669"/>
    <property type="project" value="UniProtKB-KW"/>
</dbReference>